<evidence type="ECO:0000313" key="1">
    <source>
        <dbReference type="EMBL" id="PON23756.1"/>
    </source>
</evidence>
<sequence>MARVRVRPPSFRTIPTRLCLYKDYKFGVYCRRDRWVLLFYSKEVYENIYYQVIIEDIRSTLDKICIP</sequence>
<dbReference type="EMBL" id="JPDN02000027">
    <property type="protein sequence ID" value="PON23756.1"/>
    <property type="molecule type" value="Genomic_DNA"/>
</dbReference>
<accession>A0A2P4ZHI8</accession>
<evidence type="ECO:0000313" key="2">
    <source>
        <dbReference type="Proteomes" id="UP000054821"/>
    </source>
</evidence>
<reference evidence="1 2" key="1">
    <citation type="journal article" date="2016" name="Genome Announc.">
        <title>Draft Whole-Genome Sequence of Trichoderma gamsii T6085, a Promising Biocontrol Agent of Fusarium Head Blight on Wheat.</title>
        <authorList>
            <person name="Baroncelli R."/>
            <person name="Zapparata A."/>
            <person name="Piaggeschi G."/>
            <person name="Sarrocco S."/>
            <person name="Vannacci G."/>
        </authorList>
    </citation>
    <scope>NUCLEOTIDE SEQUENCE [LARGE SCALE GENOMIC DNA]</scope>
    <source>
        <strain evidence="1 2">T6085</strain>
    </source>
</reference>
<dbReference type="AlphaFoldDB" id="A0A2P4ZHI8"/>
<name>A0A2P4ZHI8_9HYPO</name>
<keyword evidence="2" id="KW-1185">Reference proteome</keyword>
<organism evidence="1 2">
    <name type="scientific">Trichoderma gamsii</name>
    <dbReference type="NCBI Taxonomy" id="398673"/>
    <lineage>
        <taxon>Eukaryota</taxon>
        <taxon>Fungi</taxon>
        <taxon>Dikarya</taxon>
        <taxon>Ascomycota</taxon>
        <taxon>Pezizomycotina</taxon>
        <taxon>Sordariomycetes</taxon>
        <taxon>Hypocreomycetidae</taxon>
        <taxon>Hypocreales</taxon>
        <taxon>Hypocreaceae</taxon>
        <taxon>Trichoderma</taxon>
    </lineage>
</organism>
<dbReference type="Proteomes" id="UP000054821">
    <property type="component" value="Unassembled WGS sequence"/>
</dbReference>
<proteinExistence type="predicted"/>
<dbReference type="RefSeq" id="XP_024405176.1">
    <property type="nucleotide sequence ID" value="XM_024550088.1"/>
</dbReference>
<protein>
    <submittedName>
        <fullName evidence="1">Uncharacterized protein</fullName>
    </submittedName>
</protein>
<gene>
    <name evidence="1" type="ORF">TGAM01_v207403</name>
</gene>
<comment type="caution">
    <text evidence="1">The sequence shown here is derived from an EMBL/GenBank/DDBJ whole genome shotgun (WGS) entry which is preliminary data.</text>
</comment>
<dbReference type="GeneID" id="36347698"/>